<dbReference type="PANTHER" id="PTHR11920">
    <property type="entry name" value="GUANYLYL CYCLASE"/>
    <property type="match status" value="1"/>
</dbReference>
<dbReference type="AlphaFoldDB" id="A0A699ZNT4"/>
<evidence type="ECO:0000256" key="5">
    <source>
        <dbReference type="ARBA" id="ARBA00023136"/>
    </source>
</evidence>
<keyword evidence="4" id="KW-1133">Transmembrane helix</keyword>
<keyword evidence="9" id="KW-1185">Reference proteome</keyword>
<dbReference type="PANTHER" id="PTHR11920:SF335">
    <property type="entry name" value="GUANYLATE CYCLASE"/>
    <property type="match status" value="1"/>
</dbReference>
<dbReference type="Proteomes" id="UP000485058">
    <property type="component" value="Unassembled WGS sequence"/>
</dbReference>
<protein>
    <submittedName>
        <fullName evidence="8">Guanylate cyclase soluble subunit beta-2</fullName>
    </submittedName>
</protein>
<feature type="non-terminal residue" evidence="8">
    <location>
        <position position="1"/>
    </location>
</feature>
<keyword evidence="6" id="KW-0456">Lyase</keyword>
<evidence type="ECO:0000256" key="3">
    <source>
        <dbReference type="ARBA" id="ARBA00022741"/>
    </source>
</evidence>
<evidence type="ECO:0000313" key="9">
    <source>
        <dbReference type="Proteomes" id="UP000485058"/>
    </source>
</evidence>
<keyword evidence="2" id="KW-0812">Transmembrane</keyword>
<dbReference type="GO" id="GO:0007168">
    <property type="term" value="P:receptor guanylyl cyclase signaling pathway"/>
    <property type="evidence" value="ECO:0007669"/>
    <property type="project" value="TreeGrafter"/>
</dbReference>
<dbReference type="GO" id="GO:0035556">
    <property type="term" value="P:intracellular signal transduction"/>
    <property type="evidence" value="ECO:0007669"/>
    <property type="project" value="InterPro"/>
</dbReference>
<feature type="non-terminal residue" evidence="8">
    <location>
        <position position="54"/>
    </location>
</feature>
<dbReference type="Gene3D" id="3.30.70.1230">
    <property type="entry name" value="Nucleotide cyclase"/>
    <property type="match status" value="1"/>
</dbReference>
<evidence type="ECO:0000256" key="1">
    <source>
        <dbReference type="ARBA" id="ARBA00004370"/>
    </source>
</evidence>
<reference evidence="8 9" key="1">
    <citation type="submission" date="2020-02" db="EMBL/GenBank/DDBJ databases">
        <title>Draft genome sequence of Haematococcus lacustris strain NIES-144.</title>
        <authorList>
            <person name="Morimoto D."/>
            <person name="Nakagawa S."/>
            <person name="Yoshida T."/>
            <person name="Sawayama S."/>
        </authorList>
    </citation>
    <scope>NUCLEOTIDE SEQUENCE [LARGE SCALE GENOMIC DNA]</scope>
    <source>
        <strain evidence="8 9">NIES-144</strain>
    </source>
</reference>
<organism evidence="8 9">
    <name type="scientific">Haematococcus lacustris</name>
    <name type="common">Green alga</name>
    <name type="synonym">Haematococcus pluvialis</name>
    <dbReference type="NCBI Taxonomy" id="44745"/>
    <lineage>
        <taxon>Eukaryota</taxon>
        <taxon>Viridiplantae</taxon>
        <taxon>Chlorophyta</taxon>
        <taxon>core chlorophytes</taxon>
        <taxon>Chlorophyceae</taxon>
        <taxon>CS clade</taxon>
        <taxon>Chlamydomonadales</taxon>
        <taxon>Haematococcaceae</taxon>
        <taxon>Haematococcus</taxon>
    </lineage>
</organism>
<dbReference type="PROSITE" id="PS50125">
    <property type="entry name" value="GUANYLATE_CYCLASE_2"/>
    <property type="match status" value="1"/>
</dbReference>
<accession>A0A699ZNT4</accession>
<sequence length="54" mass="5831">TPSGSCATSSMARHHACVTVLFADIRGFTTMCNTLPPEEVMMFLNGMFTAFDAL</sequence>
<dbReference type="GO" id="GO:0001653">
    <property type="term" value="F:peptide receptor activity"/>
    <property type="evidence" value="ECO:0007669"/>
    <property type="project" value="TreeGrafter"/>
</dbReference>
<dbReference type="SUPFAM" id="SSF55073">
    <property type="entry name" value="Nucleotide cyclase"/>
    <property type="match status" value="1"/>
</dbReference>
<evidence type="ECO:0000256" key="4">
    <source>
        <dbReference type="ARBA" id="ARBA00022989"/>
    </source>
</evidence>
<gene>
    <name evidence="8" type="ORF">HaLaN_22284</name>
</gene>
<dbReference type="InterPro" id="IPR001054">
    <property type="entry name" value="A/G_cyclase"/>
</dbReference>
<dbReference type="InterPro" id="IPR029787">
    <property type="entry name" value="Nucleotide_cyclase"/>
</dbReference>
<dbReference type="GO" id="GO:0000166">
    <property type="term" value="F:nucleotide binding"/>
    <property type="evidence" value="ECO:0007669"/>
    <property type="project" value="UniProtKB-KW"/>
</dbReference>
<evidence type="ECO:0000313" key="8">
    <source>
        <dbReference type="EMBL" id="GFH24477.1"/>
    </source>
</evidence>
<keyword evidence="3" id="KW-0547">Nucleotide-binding</keyword>
<evidence type="ECO:0000256" key="6">
    <source>
        <dbReference type="ARBA" id="ARBA00023239"/>
    </source>
</evidence>
<proteinExistence type="predicted"/>
<name>A0A699ZNT4_HAELA</name>
<evidence type="ECO:0000256" key="2">
    <source>
        <dbReference type="ARBA" id="ARBA00022692"/>
    </source>
</evidence>
<dbReference type="InterPro" id="IPR050401">
    <property type="entry name" value="Cyclic_nucleotide_synthase"/>
</dbReference>
<evidence type="ECO:0000259" key="7">
    <source>
        <dbReference type="PROSITE" id="PS50125"/>
    </source>
</evidence>
<dbReference type="EMBL" id="BLLF01002547">
    <property type="protein sequence ID" value="GFH24477.1"/>
    <property type="molecule type" value="Genomic_DNA"/>
</dbReference>
<dbReference type="GO" id="GO:0004016">
    <property type="term" value="F:adenylate cyclase activity"/>
    <property type="evidence" value="ECO:0007669"/>
    <property type="project" value="TreeGrafter"/>
</dbReference>
<feature type="domain" description="Guanylate cyclase" evidence="7">
    <location>
        <begin position="19"/>
        <end position="54"/>
    </location>
</feature>
<dbReference type="GO" id="GO:0004383">
    <property type="term" value="F:guanylate cyclase activity"/>
    <property type="evidence" value="ECO:0007669"/>
    <property type="project" value="TreeGrafter"/>
</dbReference>
<dbReference type="GO" id="GO:0005886">
    <property type="term" value="C:plasma membrane"/>
    <property type="evidence" value="ECO:0007669"/>
    <property type="project" value="TreeGrafter"/>
</dbReference>
<keyword evidence="5" id="KW-0472">Membrane</keyword>
<dbReference type="Pfam" id="PF00211">
    <property type="entry name" value="Guanylate_cyc"/>
    <property type="match status" value="1"/>
</dbReference>
<comment type="caution">
    <text evidence="8">The sequence shown here is derived from an EMBL/GenBank/DDBJ whole genome shotgun (WGS) entry which is preliminary data.</text>
</comment>
<comment type="subcellular location">
    <subcellularLocation>
        <location evidence="1">Membrane</location>
    </subcellularLocation>
</comment>